<geneLocation type="plasmid" evidence="1">
    <name>p3-AD2</name>
</geneLocation>
<organism evidence="1">
    <name type="scientific">Roseomonas mucosa</name>
    <dbReference type="NCBI Taxonomy" id="207340"/>
    <lineage>
        <taxon>Bacteria</taxon>
        <taxon>Pseudomonadati</taxon>
        <taxon>Pseudomonadota</taxon>
        <taxon>Alphaproteobacteria</taxon>
        <taxon>Acetobacterales</taxon>
        <taxon>Roseomonadaceae</taxon>
        <taxon>Roseomonas</taxon>
    </lineage>
</organism>
<dbReference type="EMBL" id="CP025184">
    <property type="protein sequence ID" value="AWV20000.1"/>
    <property type="molecule type" value="Genomic_DNA"/>
</dbReference>
<dbReference type="AlphaFoldDB" id="A0A4Y1MQP1"/>
<proteinExistence type="predicted"/>
<keyword evidence="1" id="KW-0614">Plasmid</keyword>
<gene>
    <name evidence="1" type="ORF">RADP37_05492</name>
</gene>
<protein>
    <submittedName>
        <fullName evidence="1">Uncharacterized protein</fullName>
    </submittedName>
</protein>
<reference evidence="1" key="1">
    <citation type="submission" date="2017-12" db="EMBL/GenBank/DDBJ databases">
        <authorList>
            <person name="Martens C."/>
            <person name="Dahlstrom E."/>
            <person name="Barbian K."/>
            <person name="Sykora L."/>
            <person name="Ricklefs S."/>
            <person name="Bruno D."/>
            <person name="Anzick I."/>
            <person name="Myles I."/>
            <person name="Datta S.K."/>
        </authorList>
    </citation>
    <scope>NUCLEOTIDE SEQUENCE</scope>
    <source>
        <strain evidence="1">AD2</strain>
        <plasmid evidence="1">p3-AD2</plasmid>
    </source>
</reference>
<evidence type="ECO:0000313" key="1">
    <source>
        <dbReference type="EMBL" id="AWV20000.1"/>
    </source>
</evidence>
<sequence length="67" mass="7359">MSKPTHTAYIVTNAKEGSGKKAVWREVGGIWPHKKGSGFDLVIFDRVSVSGRIVCTKRKEKTALNAD</sequence>
<dbReference type="RefSeq" id="WP_397540335.1">
    <property type="nucleotide sequence ID" value="NZ_CP025184.1"/>
</dbReference>
<accession>A0A4Y1MQP1</accession>
<name>A0A4Y1MQP1_9PROT</name>